<feature type="binding site" evidence="17">
    <location>
        <position position="381"/>
    </location>
    <ligand>
        <name>ATP</name>
        <dbReference type="ChEBI" id="CHEBI:30616"/>
    </ligand>
</feature>
<dbReference type="OrthoDB" id="4062651at2759"/>
<dbReference type="GO" id="GO:0005886">
    <property type="term" value="C:plasma membrane"/>
    <property type="evidence" value="ECO:0007669"/>
    <property type="project" value="UniProtKB-SubCell"/>
</dbReference>
<dbReference type="AlphaFoldDB" id="A0A8T0D005"/>
<dbReference type="Pfam" id="PF07714">
    <property type="entry name" value="PK_Tyr_Ser-Thr"/>
    <property type="match status" value="1"/>
</dbReference>
<feature type="region of interest" description="Disordered" evidence="18">
    <location>
        <begin position="634"/>
        <end position="663"/>
    </location>
</feature>
<keyword evidence="7 19" id="KW-0812">Transmembrane</keyword>
<evidence type="ECO:0000256" key="5">
    <source>
        <dbReference type="ARBA" id="ARBA00022527"/>
    </source>
</evidence>
<evidence type="ECO:0000256" key="20">
    <source>
        <dbReference type="SAM" id="SignalP"/>
    </source>
</evidence>
<keyword evidence="16" id="KW-0325">Glycoprotein</keyword>
<evidence type="ECO:0000256" key="10">
    <source>
        <dbReference type="ARBA" id="ARBA00022741"/>
    </source>
</evidence>
<dbReference type="Gene3D" id="3.30.200.20">
    <property type="entry name" value="Phosphorylase Kinase, domain 1"/>
    <property type="match status" value="1"/>
</dbReference>
<dbReference type="CDD" id="cd06899">
    <property type="entry name" value="lectin_legume_LecRK_Arcelin_ConA"/>
    <property type="match status" value="1"/>
</dbReference>
<dbReference type="EMBL" id="MU089522">
    <property type="protein sequence ID" value="KAF7851936.1"/>
    <property type="molecule type" value="Genomic_DNA"/>
</dbReference>
<dbReference type="GO" id="GO:0002229">
    <property type="term" value="P:defense response to oomycetes"/>
    <property type="evidence" value="ECO:0007669"/>
    <property type="project" value="UniProtKB-ARBA"/>
</dbReference>
<evidence type="ECO:0000256" key="1">
    <source>
        <dbReference type="ARBA" id="ARBA00004251"/>
    </source>
</evidence>
<evidence type="ECO:0000256" key="8">
    <source>
        <dbReference type="ARBA" id="ARBA00022729"/>
    </source>
</evidence>
<dbReference type="InterPro" id="IPR008271">
    <property type="entry name" value="Ser/Thr_kinase_AS"/>
</dbReference>
<proteinExistence type="inferred from homology"/>
<feature type="chain" id="PRO_5035900495" description="Protein kinase domain-containing protein" evidence="20">
    <location>
        <begin position="29"/>
        <end position="663"/>
    </location>
</feature>
<keyword evidence="5" id="KW-0723">Serine/threonine-protein kinase</keyword>
<gene>
    <name evidence="22" type="ORF">BT93_L1648</name>
</gene>
<dbReference type="PANTHER" id="PTHR27007">
    <property type="match status" value="1"/>
</dbReference>
<dbReference type="GO" id="GO:0005524">
    <property type="term" value="F:ATP binding"/>
    <property type="evidence" value="ECO:0007669"/>
    <property type="project" value="UniProtKB-UniRule"/>
</dbReference>
<evidence type="ECO:0000256" key="9">
    <source>
        <dbReference type="ARBA" id="ARBA00022734"/>
    </source>
</evidence>
<accession>A0A8T0D005</accession>
<evidence type="ECO:0000256" key="16">
    <source>
        <dbReference type="ARBA" id="ARBA00023180"/>
    </source>
</evidence>
<evidence type="ECO:0000256" key="17">
    <source>
        <dbReference type="PROSITE-ProRule" id="PRU10141"/>
    </source>
</evidence>
<evidence type="ECO:0000256" key="19">
    <source>
        <dbReference type="SAM" id="Phobius"/>
    </source>
</evidence>
<keyword evidence="6" id="KW-0808">Transferase</keyword>
<dbReference type="Gramene" id="rna-gnl|WGS:JABURB|Cocit.L1648.1">
    <property type="protein sequence ID" value="cds-KAF7851936.1"/>
    <property type="gene ID" value="gene-BT93_L1648"/>
</dbReference>
<dbReference type="FunFam" id="1.10.510.10:FF:000240">
    <property type="entry name" value="Lectin-domain containing receptor kinase A4.3"/>
    <property type="match status" value="1"/>
</dbReference>
<feature type="transmembrane region" description="Helical" evidence="19">
    <location>
        <begin position="281"/>
        <end position="307"/>
    </location>
</feature>
<evidence type="ECO:0000256" key="15">
    <source>
        <dbReference type="ARBA" id="ARBA00023170"/>
    </source>
</evidence>
<dbReference type="Pfam" id="PF00139">
    <property type="entry name" value="Lectin_legB"/>
    <property type="match status" value="1"/>
</dbReference>
<dbReference type="PROSITE" id="PS00108">
    <property type="entry name" value="PROTEIN_KINASE_ST"/>
    <property type="match status" value="1"/>
</dbReference>
<keyword evidence="13 19" id="KW-1133">Transmembrane helix</keyword>
<dbReference type="PROSITE" id="PS50011">
    <property type="entry name" value="PROTEIN_KINASE_DOM"/>
    <property type="match status" value="1"/>
</dbReference>
<dbReference type="SMART" id="SM00220">
    <property type="entry name" value="S_TKc"/>
    <property type="match status" value="1"/>
</dbReference>
<feature type="compositionally biased region" description="Low complexity" evidence="18">
    <location>
        <begin position="642"/>
        <end position="655"/>
    </location>
</feature>
<evidence type="ECO:0000256" key="11">
    <source>
        <dbReference type="ARBA" id="ARBA00022777"/>
    </source>
</evidence>
<dbReference type="InterPro" id="IPR001245">
    <property type="entry name" value="Ser-Thr/Tyr_kinase_cat_dom"/>
</dbReference>
<dbReference type="Gene3D" id="1.10.510.10">
    <property type="entry name" value="Transferase(Phosphotransferase) domain 1"/>
    <property type="match status" value="1"/>
</dbReference>
<evidence type="ECO:0000256" key="3">
    <source>
        <dbReference type="ARBA" id="ARBA00010217"/>
    </source>
</evidence>
<protein>
    <recommendedName>
        <fullName evidence="21">Protein kinase domain-containing protein</fullName>
    </recommendedName>
</protein>
<evidence type="ECO:0000256" key="12">
    <source>
        <dbReference type="ARBA" id="ARBA00022840"/>
    </source>
</evidence>
<dbReference type="SUPFAM" id="SSF49899">
    <property type="entry name" value="Concanavalin A-like lectins/glucanases"/>
    <property type="match status" value="1"/>
</dbReference>
<organism evidence="22 23">
    <name type="scientific">Corymbia citriodora subsp. variegata</name>
    <dbReference type="NCBI Taxonomy" id="360336"/>
    <lineage>
        <taxon>Eukaryota</taxon>
        <taxon>Viridiplantae</taxon>
        <taxon>Streptophyta</taxon>
        <taxon>Embryophyta</taxon>
        <taxon>Tracheophyta</taxon>
        <taxon>Spermatophyta</taxon>
        <taxon>Magnoliopsida</taxon>
        <taxon>eudicotyledons</taxon>
        <taxon>Gunneridae</taxon>
        <taxon>Pentapetalae</taxon>
        <taxon>rosids</taxon>
        <taxon>malvids</taxon>
        <taxon>Myrtales</taxon>
        <taxon>Myrtaceae</taxon>
        <taxon>Myrtoideae</taxon>
        <taxon>Eucalypteae</taxon>
        <taxon>Corymbia</taxon>
    </lineage>
</organism>
<dbReference type="PROSITE" id="PS00107">
    <property type="entry name" value="PROTEIN_KINASE_ATP"/>
    <property type="match status" value="1"/>
</dbReference>
<evidence type="ECO:0000256" key="13">
    <source>
        <dbReference type="ARBA" id="ARBA00022989"/>
    </source>
</evidence>
<evidence type="ECO:0000256" key="2">
    <source>
        <dbReference type="ARBA" id="ARBA00008536"/>
    </source>
</evidence>
<keyword evidence="10 17" id="KW-0547">Nucleotide-binding</keyword>
<evidence type="ECO:0000256" key="4">
    <source>
        <dbReference type="ARBA" id="ARBA00022475"/>
    </source>
</evidence>
<dbReference type="Proteomes" id="UP000806378">
    <property type="component" value="Unassembled WGS sequence"/>
</dbReference>
<comment type="similarity">
    <text evidence="2">In the N-terminal section; belongs to the leguminous lectin family.</text>
</comment>
<keyword evidence="4" id="KW-1003">Cell membrane</keyword>
<keyword evidence="23" id="KW-1185">Reference proteome</keyword>
<keyword evidence="8 20" id="KW-0732">Signal</keyword>
<evidence type="ECO:0000256" key="6">
    <source>
        <dbReference type="ARBA" id="ARBA00022679"/>
    </source>
</evidence>
<sequence>MTTNCFRQVNIFVFLAFMFPVLFRPSACSISFNISRFDYNTSDVVYEGDGKASDGYVDLTDADAGQYFRVGRIVYSKPVRLRDSNTKQLADFTSHFSFTVDTLNRDNFSDGFAFFIAPVDYPFPPNSAGGYLGLLNSTIGFSSENQIIMVEFDTWKNTEFEPSEPDNHVGININRITSAVSADWDARSASLKLCNCWITYNSTTMSLNVFWTYEENPVYNGSSILSQTVHLTLLPELVTVGFSAATGLYGERHMINSWEFSSNWGSTYGKNHKQPMRPRKFTVYIIVVSVICFSLLLAGAALGTIIVKKRNSKKAARKEACADSGINDYIEKGVLPRIFSYQYLVNATNGFADDRRLGQGGSGHVYKGALSDLGCLVAVKKIFSDSGHSEKFFINEVKIISRLIHQNLLQLIGCCHEKGEFILVHEYMPNGSLDRHLFGDKRTLPWDTRYKIALGLASALHYLHKEAGKCVIHGDIKSANVLLDKDFKTKLGGFRVARHVDSQLRTQATAVDPEYLYEGRMSKDSDVFSFGVVVLEIACGRKTYLEGECPVPLATWVWELYVAGNILGAADERLKMVFCEKEMECLLLVGWWCTHPNDERRPKIGEVIKVLKFEVPLPVLLEDVHDQDHFVPPLPRLRGRSRTSLASSSARSMSRNGAQGRTV</sequence>
<evidence type="ECO:0000256" key="18">
    <source>
        <dbReference type="SAM" id="MobiDB-lite"/>
    </source>
</evidence>
<comment type="caution">
    <text evidence="22">The sequence shown here is derived from an EMBL/GenBank/DDBJ whole genome shotgun (WGS) entry which is preliminary data.</text>
</comment>
<comment type="similarity">
    <text evidence="3">In the C-terminal section; belongs to the protein kinase superfamily. Ser/Thr protein kinase family.</text>
</comment>
<evidence type="ECO:0000259" key="21">
    <source>
        <dbReference type="PROSITE" id="PS50011"/>
    </source>
</evidence>
<dbReference type="InterPro" id="IPR017441">
    <property type="entry name" value="Protein_kinase_ATP_BS"/>
</dbReference>
<dbReference type="GO" id="GO:0004674">
    <property type="term" value="F:protein serine/threonine kinase activity"/>
    <property type="evidence" value="ECO:0007669"/>
    <property type="project" value="UniProtKB-KW"/>
</dbReference>
<keyword evidence="12 17" id="KW-0067">ATP-binding</keyword>
<dbReference type="SUPFAM" id="SSF56112">
    <property type="entry name" value="Protein kinase-like (PK-like)"/>
    <property type="match status" value="1"/>
</dbReference>
<comment type="subcellular location">
    <subcellularLocation>
        <location evidence="1">Cell membrane</location>
        <topology evidence="1">Single-pass type I membrane protein</topology>
    </subcellularLocation>
</comment>
<dbReference type="InterPro" id="IPR000719">
    <property type="entry name" value="Prot_kinase_dom"/>
</dbReference>
<feature type="signal peptide" evidence="20">
    <location>
        <begin position="1"/>
        <end position="28"/>
    </location>
</feature>
<evidence type="ECO:0000313" key="23">
    <source>
        <dbReference type="Proteomes" id="UP000806378"/>
    </source>
</evidence>
<feature type="domain" description="Protein kinase" evidence="21">
    <location>
        <begin position="351"/>
        <end position="620"/>
    </location>
</feature>
<evidence type="ECO:0000313" key="22">
    <source>
        <dbReference type="EMBL" id="KAF7851936.1"/>
    </source>
</evidence>
<dbReference type="InterPro" id="IPR013320">
    <property type="entry name" value="ConA-like_dom_sf"/>
</dbReference>
<keyword evidence="14 19" id="KW-0472">Membrane</keyword>
<dbReference type="InterPro" id="IPR050528">
    <property type="entry name" value="L-type_Lectin-RKs"/>
</dbReference>
<dbReference type="GO" id="GO:0030246">
    <property type="term" value="F:carbohydrate binding"/>
    <property type="evidence" value="ECO:0007669"/>
    <property type="project" value="UniProtKB-KW"/>
</dbReference>
<keyword evidence="15" id="KW-0675">Receptor</keyword>
<dbReference type="Gene3D" id="2.60.120.200">
    <property type="match status" value="1"/>
</dbReference>
<evidence type="ECO:0000256" key="7">
    <source>
        <dbReference type="ARBA" id="ARBA00022692"/>
    </source>
</evidence>
<reference evidence="22" key="1">
    <citation type="submission" date="2020-05" db="EMBL/GenBank/DDBJ databases">
        <title>WGS assembly of Corymbia citriodora subspecies variegata.</title>
        <authorList>
            <person name="Barry K."/>
            <person name="Hundley H."/>
            <person name="Shu S."/>
            <person name="Jenkins J."/>
            <person name="Grimwood J."/>
            <person name="Baten A."/>
        </authorList>
    </citation>
    <scope>NUCLEOTIDE SEQUENCE</scope>
    <source>
        <strain evidence="22">CV2-018</strain>
    </source>
</reference>
<dbReference type="InterPro" id="IPR001220">
    <property type="entry name" value="Legume_lectin_dom"/>
</dbReference>
<keyword evidence="9" id="KW-0430">Lectin</keyword>
<name>A0A8T0D005_CORYI</name>
<keyword evidence="11" id="KW-0418">Kinase</keyword>
<dbReference type="InterPro" id="IPR011009">
    <property type="entry name" value="Kinase-like_dom_sf"/>
</dbReference>
<evidence type="ECO:0000256" key="14">
    <source>
        <dbReference type="ARBA" id="ARBA00023136"/>
    </source>
</evidence>